<proteinExistence type="predicted"/>
<dbReference type="OMA" id="CARWFTA"/>
<dbReference type="Proteomes" id="UP000288216">
    <property type="component" value="Unassembled WGS sequence"/>
</dbReference>
<dbReference type="OrthoDB" id="27593at2759"/>
<evidence type="ECO:0000256" key="1">
    <source>
        <dbReference type="ARBA" id="ARBA00022443"/>
    </source>
</evidence>
<dbReference type="PANTHER" id="PTHR12845:SF4">
    <property type="entry name" value="RHO GUANINE NUCLEOTIDE EXCHANGE FACTOR 26"/>
    <property type="match status" value="1"/>
</dbReference>
<dbReference type="GO" id="GO:0005085">
    <property type="term" value="F:guanyl-nucleotide exchange factor activity"/>
    <property type="evidence" value="ECO:0007669"/>
    <property type="project" value="InterPro"/>
</dbReference>
<feature type="non-terminal residue" evidence="4">
    <location>
        <position position="1"/>
    </location>
</feature>
<feature type="domain" description="SH3" evidence="3">
    <location>
        <begin position="25"/>
        <end position="86"/>
    </location>
</feature>
<reference evidence="4 5" key="1">
    <citation type="journal article" date="2018" name="Nat. Ecol. Evol.">
        <title>Shark genomes provide insights into elasmobranch evolution and the origin of vertebrates.</title>
        <authorList>
            <person name="Hara Y"/>
            <person name="Yamaguchi K"/>
            <person name="Onimaru K"/>
            <person name="Kadota M"/>
            <person name="Koyanagi M"/>
            <person name="Keeley SD"/>
            <person name="Tatsumi K"/>
            <person name="Tanaka K"/>
            <person name="Motone F"/>
            <person name="Kageyama Y"/>
            <person name="Nozu R"/>
            <person name="Adachi N"/>
            <person name="Nishimura O"/>
            <person name="Nakagawa R"/>
            <person name="Tanegashima C"/>
            <person name="Kiyatake I"/>
            <person name="Matsumoto R"/>
            <person name="Murakumo K"/>
            <person name="Nishida K"/>
            <person name="Terakita A"/>
            <person name="Kuratani S"/>
            <person name="Sato K"/>
            <person name="Hyodo S Kuraku.S."/>
        </authorList>
    </citation>
    <scope>NUCLEOTIDE SEQUENCE [LARGE SCALE GENOMIC DNA]</scope>
</reference>
<dbReference type="Gene3D" id="2.30.30.40">
    <property type="entry name" value="SH3 Domains"/>
    <property type="match status" value="1"/>
</dbReference>
<dbReference type="Pfam" id="PF00018">
    <property type="entry name" value="SH3_1"/>
    <property type="match status" value="1"/>
</dbReference>
<organism evidence="4 5">
    <name type="scientific">Scyliorhinus torazame</name>
    <name type="common">Cloudy catshark</name>
    <name type="synonym">Catulus torazame</name>
    <dbReference type="NCBI Taxonomy" id="75743"/>
    <lineage>
        <taxon>Eukaryota</taxon>
        <taxon>Metazoa</taxon>
        <taxon>Chordata</taxon>
        <taxon>Craniata</taxon>
        <taxon>Vertebrata</taxon>
        <taxon>Chondrichthyes</taxon>
        <taxon>Elasmobranchii</taxon>
        <taxon>Galeomorphii</taxon>
        <taxon>Galeoidea</taxon>
        <taxon>Carcharhiniformes</taxon>
        <taxon>Scyliorhinidae</taxon>
        <taxon>Scyliorhinus</taxon>
    </lineage>
</organism>
<dbReference type="InterPro" id="IPR036028">
    <property type="entry name" value="SH3-like_dom_sf"/>
</dbReference>
<keyword evidence="1 2" id="KW-0728">SH3 domain</keyword>
<comment type="caution">
    <text evidence="4">The sequence shown here is derived from an EMBL/GenBank/DDBJ whole genome shotgun (WGS) entry which is preliminary data.</text>
</comment>
<evidence type="ECO:0000259" key="3">
    <source>
        <dbReference type="PROSITE" id="PS50002"/>
    </source>
</evidence>
<protein>
    <recommendedName>
        <fullName evidence="3">SH3 domain-containing protein</fullName>
    </recommendedName>
</protein>
<dbReference type="SUPFAM" id="SSF50044">
    <property type="entry name" value="SH3-domain"/>
    <property type="match status" value="1"/>
</dbReference>
<evidence type="ECO:0000313" key="4">
    <source>
        <dbReference type="EMBL" id="GCB69394.1"/>
    </source>
</evidence>
<evidence type="ECO:0000256" key="2">
    <source>
        <dbReference type="PROSITE-ProRule" id="PRU00192"/>
    </source>
</evidence>
<gene>
    <name evidence="4" type="ORF">scyTo_0012417</name>
</gene>
<dbReference type="EMBL" id="BFAA01005991">
    <property type="protein sequence ID" value="GCB69394.1"/>
    <property type="molecule type" value="Genomic_DNA"/>
</dbReference>
<evidence type="ECO:0000313" key="5">
    <source>
        <dbReference type="Proteomes" id="UP000288216"/>
    </source>
</evidence>
<dbReference type="PROSITE" id="PS50002">
    <property type="entry name" value="SH3"/>
    <property type="match status" value="1"/>
</dbReference>
<sequence length="107" mass="12217">TQSDCARWFTALGQKGPERQHPDRTTLTQVEITRTYPAKQPDELSLQVADVVLLYQSIEDGWYEGERLRDAEIGWFPMECAKVITCQATISKNMQRMGRLLGVETNV</sequence>
<dbReference type="AlphaFoldDB" id="A0A401P8G7"/>
<keyword evidence="5" id="KW-1185">Reference proteome</keyword>
<dbReference type="FunFam" id="2.30.30.40:FF:000153">
    <property type="entry name" value="rho guanine nucleotide exchange factor 26"/>
    <property type="match status" value="1"/>
</dbReference>
<dbReference type="InterPro" id="IPR035797">
    <property type="entry name" value="ARHGEF16/ARHGEF26_SH3"/>
</dbReference>
<dbReference type="PANTHER" id="PTHR12845">
    <property type="entry name" value="GUANINE NUCLEOTIDE EXCHANGE FACTOR"/>
    <property type="match status" value="1"/>
</dbReference>
<dbReference type="InterPro" id="IPR047271">
    <property type="entry name" value="Ephexin-like"/>
</dbReference>
<dbReference type="SMART" id="SM00326">
    <property type="entry name" value="SH3"/>
    <property type="match status" value="1"/>
</dbReference>
<name>A0A401P8G7_SCYTO</name>
<dbReference type="STRING" id="75743.A0A401P8G7"/>
<accession>A0A401P8G7</accession>
<dbReference type="InterPro" id="IPR001452">
    <property type="entry name" value="SH3_domain"/>
</dbReference>
<dbReference type="CDD" id="cd11938">
    <property type="entry name" value="SH3_ARHGEF16_26"/>
    <property type="match status" value="1"/>
</dbReference>